<name>A0AAU8KXP8_9CAUD</name>
<dbReference type="EMBL" id="PP885733">
    <property type="protein sequence ID" value="XCN28296.1"/>
    <property type="molecule type" value="Genomic_DNA"/>
</dbReference>
<organism evidence="1">
    <name type="scientific">Pantoea phage Survivor</name>
    <dbReference type="NCBI Taxonomy" id="3232176"/>
    <lineage>
        <taxon>Viruses</taxon>
        <taxon>Duplodnaviria</taxon>
        <taxon>Heunggongvirae</taxon>
        <taxon>Uroviricota</taxon>
        <taxon>Caudoviricetes</taxon>
    </lineage>
</organism>
<protein>
    <recommendedName>
        <fullName evidence="2">Tail protein</fullName>
    </recommendedName>
</protein>
<evidence type="ECO:0000313" key="1">
    <source>
        <dbReference type="EMBL" id="XCN28296.1"/>
    </source>
</evidence>
<reference evidence="1" key="1">
    <citation type="submission" date="2024-06" db="EMBL/GenBank/DDBJ databases">
        <authorList>
            <person name="Gannavaram S."/>
            <person name="Nemani S."/>
            <person name="Datta M."/>
            <person name="Picchiottino A."/>
            <person name="Mereddy A."/>
            <person name="Gannavaram N."/>
            <person name="Honeycutt C."/>
            <person name="Tran D."/>
            <person name="Choi K."/>
            <person name="Srinivasan K."/>
            <person name="Johnson A."/>
        </authorList>
    </citation>
    <scope>NUCLEOTIDE SEQUENCE</scope>
</reference>
<evidence type="ECO:0008006" key="2">
    <source>
        <dbReference type="Google" id="ProtNLM"/>
    </source>
</evidence>
<proteinExistence type="predicted"/>
<sequence>MTTLKQSLAIDGQAISNLDPELVITLDAHPSVQISNKTESTITYSFIGAVTKDATYTLNLTFVYKGIHKLVMPLTFEQTVNDPILKVTNIPKSVKIWDEGSDIPFTVFYGPEPGEDITESISDIVITANDSIEGLGGPKWRVKGASTVEPTVRDTEYAFNVTHGDDTFAIKALATFNIARWDGVWFKVEPISFPLECTVGMDTVIYFKPTYMGKYEKGARITPIDGTNRRGITIVKQEDDDENERLAVTIRGASAGMQFYNQFIFQRGAPGGYSSVQWMYVDVYAKAVTAAVSPSRTDTKLGDISKLDITNIRIGHEKVDLLDPRVKFSSSSNNSFSRLSVEKDKAWFFNNNSGGFVNVSIYIDATGYTQFSKVVPMYTIAGTTTGNTLNVKDPSEVLPAQHNVQTFTLVDGQVSLNKPAPAGLKLIGKLDVVMNGNKPVLKLYDDFALTDTPVTGSGSFSMDNGHSGNNITLGGLFEDATGKQWALRNAVFQIPQSSMLMSQVVPGPIDAPNTDQQVINMKVEQLQFDKQLVQLNNVLFGGLSVSGEASAIGTITSKGDGTYLIPITPTGNSGDAVIKGQITYEGVAYAFTSTITFKDVADVKVVSKPLNVKVFDVGSDVPFAVMVDGVDKTQEITNLKFTPTANVIAYNDLGAWEIWDAPNAGVTEKVNYTFDLLVEGETKSLAFDGSFVIGAWDGVMLKVVQKQNEIDSNISGVTGRNTTFKFWATYRGKPNTDLVRLDPPALTPVGNGKWTIISQVPSEDGSVTVTIRPDGQNRLNGDFKYKVSGKPGVTDKKDVVSIYVTTFIASGNGIRLTDGGPWFPNSVGFNTIANYSPEIYVDGERLTANDKRFSVGYNPGNSAVPIALKHVGADKTRWYAQVMSNYAGITQSRYTEMTLTFIDGARVYVEKVNVWLNYSYSTSGKTLNGTQLTTPIASTDNTIELSFKTSSNETVTSFKQVADTSLTVIGRPNDGNALIEKGIEILPHSTKANTWVINSKNGHTGDGFTVEGLFNATPGGLCVLNQFLINVPKAEVVAEPWQESYSAKPNVSVDVVFDLNMLHYNQAEADLSKIVFKTINVTGNANGTTLPVNVAANTFKTPITIPGLTGTASITGTFTEKDAPTIEYGFSMTFETIQRPEFDELQLSADFVTAIEGDSRNTVTVKQSTILPTE</sequence>
<accession>A0AAU8KXP8</accession>